<comment type="caution">
    <text evidence="1">The sequence shown here is derived from an EMBL/GenBank/DDBJ whole genome shotgun (WGS) entry which is preliminary data.</text>
</comment>
<dbReference type="Proteomes" id="UP000593561">
    <property type="component" value="Unassembled WGS sequence"/>
</dbReference>
<keyword evidence="2" id="KW-1185">Reference proteome</keyword>
<evidence type="ECO:0000313" key="2">
    <source>
        <dbReference type="Proteomes" id="UP000593561"/>
    </source>
</evidence>
<protein>
    <submittedName>
        <fullName evidence="1">Uncharacterized protein</fullName>
    </submittedName>
</protein>
<proteinExistence type="predicted"/>
<accession>A0A7J8T5E4</accession>
<evidence type="ECO:0000313" key="1">
    <source>
        <dbReference type="EMBL" id="MBA0633607.1"/>
    </source>
</evidence>
<dbReference type="EMBL" id="JABFAC010049047">
    <property type="protein sequence ID" value="MBA0633607.1"/>
    <property type="molecule type" value="Genomic_DNA"/>
</dbReference>
<sequence length="52" mass="5994">MDIGFSNWLWSCMYCEHNTARKSVPLLALMSFPLYGSCELPINSSSKHLDWL</sequence>
<name>A0A7J8T5E4_GOSDV</name>
<dbReference type="AlphaFoldDB" id="A0A7J8T5E4"/>
<gene>
    <name evidence="1" type="ORF">Godav_024717</name>
</gene>
<organism evidence="1 2">
    <name type="scientific">Gossypium davidsonii</name>
    <name type="common">Davidson's cotton</name>
    <name type="synonym">Gossypium klotzschianum subsp. davidsonii</name>
    <dbReference type="NCBI Taxonomy" id="34287"/>
    <lineage>
        <taxon>Eukaryota</taxon>
        <taxon>Viridiplantae</taxon>
        <taxon>Streptophyta</taxon>
        <taxon>Embryophyta</taxon>
        <taxon>Tracheophyta</taxon>
        <taxon>Spermatophyta</taxon>
        <taxon>Magnoliopsida</taxon>
        <taxon>eudicotyledons</taxon>
        <taxon>Gunneridae</taxon>
        <taxon>Pentapetalae</taxon>
        <taxon>rosids</taxon>
        <taxon>malvids</taxon>
        <taxon>Malvales</taxon>
        <taxon>Malvaceae</taxon>
        <taxon>Malvoideae</taxon>
        <taxon>Gossypium</taxon>
    </lineage>
</organism>
<reference evidence="1 2" key="1">
    <citation type="journal article" date="2019" name="Genome Biol. Evol.">
        <title>Insights into the evolution of the New World diploid cottons (Gossypium, subgenus Houzingenia) based on genome sequencing.</title>
        <authorList>
            <person name="Grover C.E."/>
            <person name="Arick M.A. 2nd"/>
            <person name="Thrash A."/>
            <person name="Conover J.L."/>
            <person name="Sanders W.S."/>
            <person name="Peterson D.G."/>
            <person name="Frelichowski J.E."/>
            <person name="Scheffler J.A."/>
            <person name="Scheffler B.E."/>
            <person name="Wendel J.F."/>
        </authorList>
    </citation>
    <scope>NUCLEOTIDE SEQUENCE [LARGE SCALE GENOMIC DNA]</scope>
    <source>
        <strain evidence="1">27</strain>
        <tissue evidence="1">Leaf</tissue>
    </source>
</reference>